<evidence type="ECO:0000256" key="5">
    <source>
        <dbReference type="ARBA" id="ARBA00022842"/>
    </source>
</evidence>
<dbReference type="EC" id="2.7.7.49" evidence="1"/>
<reference evidence="11 12" key="1">
    <citation type="submission" date="2017-10" db="EMBL/GenBank/DDBJ databases">
        <title>The draft genome sequence of Lewinella nigricans NBRC 102662.</title>
        <authorList>
            <person name="Wang K."/>
        </authorList>
    </citation>
    <scope>NUCLEOTIDE SEQUENCE [LARGE SCALE GENOMIC DNA]</scope>
    <source>
        <strain evidence="11 12">NBRC 102662</strain>
    </source>
</reference>
<keyword evidence="12" id="KW-1185">Reference proteome</keyword>
<dbReference type="NCBIfam" id="TIGR04416">
    <property type="entry name" value="group_II_RT_mat"/>
    <property type="match status" value="1"/>
</dbReference>
<protein>
    <recommendedName>
        <fullName evidence="1">RNA-directed DNA polymerase</fullName>
        <ecNumber evidence="1">2.7.7.49</ecNumber>
    </recommendedName>
</protein>
<dbReference type="AlphaFoldDB" id="A0A2D0MW98"/>
<dbReference type="InterPro" id="IPR030931">
    <property type="entry name" value="Group_II_RT_mat"/>
</dbReference>
<comment type="caution">
    <text evidence="11">The sequence shown here is derived from an EMBL/GenBank/DDBJ whole genome shotgun (WGS) entry which is preliminary data.</text>
</comment>
<dbReference type="GO" id="GO:0003964">
    <property type="term" value="F:RNA-directed DNA polymerase activity"/>
    <property type="evidence" value="ECO:0007669"/>
    <property type="project" value="UniProtKB-KW"/>
</dbReference>
<keyword evidence="6 11" id="KW-0695">RNA-directed DNA polymerase</keyword>
<dbReference type="PRINTS" id="PR00866">
    <property type="entry name" value="RNADNAPOLMS"/>
</dbReference>
<evidence type="ECO:0000256" key="4">
    <source>
        <dbReference type="ARBA" id="ARBA00022723"/>
    </source>
</evidence>
<feature type="domain" description="Reverse transcriptase" evidence="10">
    <location>
        <begin position="45"/>
        <end position="271"/>
    </location>
</feature>
<evidence type="ECO:0000256" key="8">
    <source>
        <dbReference type="ARBA" id="ARBA00034120"/>
    </source>
</evidence>
<evidence type="ECO:0000313" key="12">
    <source>
        <dbReference type="Proteomes" id="UP000223913"/>
    </source>
</evidence>
<organism evidence="11 12">
    <name type="scientific">Flavilitoribacter nigricans (strain ATCC 23147 / DSM 23189 / NBRC 102662 / NCIMB 1420 / SS-2)</name>
    <name type="common">Lewinella nigricans</name>
    <dbReference type="NCBI Taxonomy" id="1122177"/>
    <lineage>
        <taxon>Bacteria</taxon>
        <taxon>Pseudomonadati</taxon>
        <taxon>Bacteroidota</taxon>
        <taxon>Saprospiria</taxon>
        <taxon>Saprospirales</taxon>
        <taxon>Lewinellaceae</taxon>
        <taxon>Flavilitoribacter</taxon>
    </lineage>
</organism>
<evidence type="ECO:0000256" key="3">
    <source>
        <dbReference type="ARBA" id="ARBA00022695"/>
    </source>
</evidence>
<dbReference type="GO" id="GO:0003723">
    <property type="term" value="F:RNA binding"/>
    <property type="evidence" value="ECO:0007669"/>
    <property type="project" value="InterPro"/>
</dbReference>
<dbReference type="GO" id="GO:0046872">
    <property type="term" value="F:metal ion binding"/>
    <property type="evidence" value="ECO:0007669"/>
    <property type="project" value="UniProtKB-KW"/>
</dbReference>
<comment type="catalytic activity">
    <reaction evidence="9">
        <text>DNA(n) + a 2'-deoxyribonucleoside 5'-triphosphate = DNA(n+1) + diphosphate</text>
        <dbReference type="Rhea" id="RHEA:22508"/>
        <dbReference type="Rhea" id="RHEA-COMP:17339"/>
        <dbReference type="Rhea" id="RHEA-COMP:17340"/>
        <dbReference type="ChEBI" id="CHEBI:33019"/>
        <dbReference type="ChEBI" id="CHEBI:61560"/>
        <dbReference type="ChEBI" id="CHEBI:173112"/>
        <dbReference type="EC" id="2.7.7.49"/>
    </reaction>
</comment>
<proteinExistence type="inferred from homology"/>
<dbReference type="PANTHER" id="PTHR34047:SF8">
    <property type="entry name" value="PROTEIN YKFC"/>
    <property type="match status" value="1"/>
</dbReference>
<dbReference type="InterPro" id="IPR013597">
    <property type="entry name" value="Mat_intron_G2"/>
</dbReference>
<evidence type="ECO:0000256" key="2">
    <source>
        <dbReference type="ARBA" id="ARBA00022679"/>
    </source>
</evidence>
<dbReference type="CDD" id="cd01651">
    <property type="entry name" value="RT_G2_intron"/>
    <property type="match status" value="1"/>
</dbReference>
<dbReference type="Pfam" id="PF08388">
    <property type="entry name" value="GIIM"/>
    <property type="match status" value="1"/>
</dbReference>
<keyword evidence="7" id="KW-0051">Antiviral defense</keyword>
<evidence type="ECO:0000256" key="1">
    <source>
        <dbReference type="ARBA" id="ARBA00012493"/>
    </source>
</evidence>
<dbReference type="OrthoDB" id="9780724at2"/>
<keyword evidence="2" id="KW-0808">Transferase</keyword>
<dbReference type="Gene3D" id="3.30.70.270">
    <property type="match status" value="1"/>
</dbReference>
<evidence type="ECO:0000259" key="10">
    <source>
        <dbReference type="PROSITE" id="PS50878"/>
    </source>
</evidence>
<dbReference type="InterPro" id="IPR000123">
    <property type="entry name" value="Reverse_transcriptase_msDNA"/>
</dbReference>
<evidence type="ECO:0000256" key="9">
    <source>
        <dbReference type="ARBA" id="ARBA00048173"/>
    </source>
</evidence>
<dbReference type="PROSITE" id="PS50878">
    <property type="entry name" value="RT_POL"/>
    <property type="match status" value="1"/>
</dbReference>
<keyword evidence="4" id="KW-0479">Metal-binding</keyword>
<dbReference type="InterPro" id="IPR000477">
    <property type="entry name" value="RT_dom"/>
</dbReference>
<dbReference type="EMBL" id="PDUD01000114">
    <property type="protein sequence ID" value="PHN00552.1"/>
    <property type="molecule type" value="Genomic_DNA"/>
</dbReference>
<dbReference type="InterPro" id="IPR043128">
    <property type="entry name" value="Rev_trsase/Diguanyl_cyclase"/>
</dbReference>
<dbReference type="InterPro" id="IPR051083">
    <property type="entry name" value="GrpII_Intron_Splice-Mob/Def"/>
</dbReference>
<sequence>MRWVVGGQSFINAYHAVKRNQGAAGVDGEQTQNLPRYLMRHWEKIKSELLGGTYRPLPVRGIKIPKPSGGHRQLGIPTVMDRVIQQAMHQVLSPIWEPDFSDFSYGFRPKRSAHHALHQATEYINQGRHWIIDLDLKSFFDRVHHDKLMGLISQRISDKTLLRLIRRYLQSGIMEGNVVRARAAGTPQGGPLSPLLSNILLHELDQELEKRGHKFVRYADDCSIFLTSQRAAQRVLHSITRFLETKLHLEVNTQKTRICRPLQFTLLGHSFVSSYKKGARGQYRLCISKSSWKRLKEKIKVITRKTSPIPFQERVQKLNRLMVGWVNYFQYATGYQKLKDLDAWIRCRLRYCIWKQWKRPKRRLRAFRQLGVEESWAIRFAYSRKGGWAIACSPIMGTTVTEDRLRKRGYIPFLEYYLKVKFGKSLEEKANKKR</sequence>
<accession>A0A2D0MW98</accession>
<keyword evidence="5" id="KW-0460">Magnesium</keyword>
<dbReference type="Proteomes" id="UP000223913">
    <property type="component" value="Unassembled WGS sequence"/>
</dbReference>
<comment type="similarity">
    <text evidence="8">Belongs to the bacterial reverse transcriptase family.</text>
</comment>
<dbReference type="InterPro" id="IPR043502">
    <property type="entry name" value="DNA/RNA_pol_sf"/>
</dbReference>
<evidence type="ECO:0000256" key="7">
    <source>
        <dbReference type="ARBA" id="ARBA00023118"/>
    </source>
</evidence>
<evidence type="ECO:0000313" key="11">
    <source>
        <dbReference type="EMBL" id="PHN00552.1"/>
    </source>
</evidence>
<dbReference type="GO" id="GO:0051607">
    <property type="term" value="P:defense response to virus"/>
    <property type="evidence" value="ECO:0007669"/>
    <property type="project" value="UniProtKB-KW"/>
</dbReference>
<dbReference type="Pfam" id="PF00078">
    <property type="entry name" value="RVT_1"/>
    <property type="match status" value="1"/>
</dbReference>
<dbReference type="SUPFAM" id="SSF56672">
    <property type="entry name" value="DNA/RNA polymerases"/>
    <property type="match status" value="1"/>
</dbReference>
<keyword evidence="3" id="KW-0548">Nucleotidyltransferase</keyword>
<name>A0A2D0MW98_FLAN2</name>
<dbReference type="PANTHER" id="PTHR34047">
    <property type="entry name" value="NUCLEAR INTRON MATURASE 1, MITOCHONDRIAL-RELATED"/>
    <property type="match status" value="1"/>
</dbReference>
<gene>
    <name evidence="11" type="primary">ltrA</name>
    <name evidence="11" type="ORF">CRP01_41645</name>
</gene>
<evidence type="ECO:0000256" key="6">
    <source>
        <dbReference type="ARBA" id="ARBA00022918"/>
    </source>
</evidence>